<dbReference type="RefSeq" id="WP_379495514.1">
    <property type="nucleotide sequence ID" value="NZ_JBHSAO010000001.1"/>
</dbReference>
<dbReference type="Pfam" id="PF18711">
    <property type="entry name" value="TxDE"/>
    <property type="match status" value="1"/>
</dbReference>
<evidence type="ECO:0000313" key="3">
    <source>
        <dbReference type="Proteomes" id="UP001595772"/>
    </source>
</evidence>
<accession>A0ABV8GT09</accession>
<organism evidence="2 3">
    <name type="scientific">Oceanobacillus longus</name>
    <dbReference type="NCBI Taxonomy" id="930120"/>
    <lineage>
        <taxon>Bacteria</taxon>
        <taxon>Bacillati</taxon>
        <taxon>Bacillota</taxon>
        <taxon>Bacilli</taxon>
        <taxon>Bacillales</taxon>
        <taxon>Bacillaceae</taxon>
        <taxon>Oceanobacillus</taxon>
    </lineage>
</organism>
<protein>
    <submittedName>
        <fullName evidence="2">VOC family protein</fullName>
    </submittedName>
</protein>
<dbReference type="PROSITE" id="PS51819">
    <property type="entry name" value="VOC"/>
    <property type="match status" value="1"/>
</dbReference>
<dbReference type="SUPFAM" id="SSF54593">
    <property type="entry name" value="Glyoxalase/Bleomycin resistance protein/Dihydroxybiphenyl dioxygenase"/>
    <property type="match status" value="1"/>
</dbReference>
<dbReference type="Gene3D" id="3.10.180.10">
    <property type="entry name" value="2,3-Dihydroxybiphenyl 1,2-Dioxygenase, domain 1"/>
    <property type="match status" value="1"/>
</dbReference>
<dbReference type="InterPro" id="IPR029068">
    <property type="entry name" value="Glyas_Bleomycin-R_OHBP_Dase"/>
</dbReference>
<dbReference type="Proteomes" id="UP001595772">
    <property type="component" value="Unassembled WGS sequence"/>
</dbReference>
<dbReference type="EMBL" id="JBHSAO010000001">
    <property type="protein sequence ID" value="MFC4023030.1"/>
    <property type="molecule type" value="Genomic_DNA"/>
</dbReference>
<comment type="caution">
    <text evidence="2">The sequence shown here is derived from an EMBL/GenBank/DDBJ whole genome shotgun (WGS) entry which is preliminary data.</text>
</comment>
<sequence>MEIKSLTLQTNNIKKMREFYVDTFGFPVLMEDDHSFRIGIGSSELEFTSENVKGHPYYHFAFNIFANKFDEAKSWVKERVQLNVRDGEDEVYFSHFQAHAFYFYDPAGNIVEFISRPFTSKKGEEPFSIEGVLNISEIGLTVADAISAGEKLIEIGINERDNDPLSSTSLNFMGEKSKGIFILLNQPGREWIFSDKISAIYPMEITTSTNSKIIVNSEHILEVYKEKTN</sequence>
<dbReference type="InterPro" id="IPR040553">
    <property type="entry name" value="TxDE"/>
</dbReference>
<gene>
    <name evidence="2" type="ORF">ACFOUV_04270</name>
</gene>
<dbReference type="Pfam" id="PF00903">
    <property type="entry name" value="Glyoxalase"/>
    <property type="match status" value="1"/>
</dbReference>
<name>A0ABV8GT09_9BACI</name>
<evidence type="ECO:0000313" key="2">
    <source>
        <dbReference type="EMBL" id="MFC4023030.1"/>
    </source>
</evidence>
<dbReference type="InterPro" id="IPR037523">
    <property type="entry name" value="VOC_core"/>
</dbReference>
<proteinExistence type="predicted"/>
<keyword evidence="3" id="KW-1185">Reference proteome</keyword>
<dbReference type="InterPro" id="IPR004360">
    <property type="entry name" value="Glyas_Fos-R_dOase_dom"/>
</dbReference>
<reference evidence="3" key="1">
    <citation type="journal article" date="2019" name="Int. J. Syst. Evol. Microbiol.">
        <title>The Global Catalogue of Microorganisms (GCM) 10K type strain sequencing project: providing services to taxonomists for standard genome sequencing and annotation.</title>
        <authorList>
            <consortium name="The Broad Institute Genomics Platform"/>
            <consortium name="The Broad Institute Genome Sequencing Center for Infectious Disease"/>
            <person name="Wu L."/>
            <person name="Ma J."/>
        </authorList>
    </citation>
    <scope>NUCLEOTIDE SEQUENCE [LARGE SCALE GENOMIC DNA]</scope>
    <source>
        <strain evidence="3">IBRC-M 10703</strain>
    </source>
</reference>
<evidence type="ECO:0000259" key="1">
    <source>
        <dbReference type="PROSITE" id="PS51819"/>
    </source>
</evidence>
<feature type="domain" description="VOC" evidence="1">
    <location>
        <begin position="2"/>
        <end position="116"/>
    </location>
</feature>